<reference evidence="1 2" key="1">
    <citation type="submission" date="2015-01" db="EMBL/GenBank/DDBJ databases">
        <title>Evolution of Trichinella species and genotypes.</title>
        <authorList>
            <person name="Korhonen P.K."/>
            <person name="Edoardo P."/>
            <person name="Giuseppe L.R."/>
            <person name="Gasser R.B."/>
        </authorList>
    </citation>
    <scope>NUCLEOTIDE SEQUENCE [LARGE SCALE GENOMIC DNA]</scope>
    <source>
        <strain evidence="1">ISS1029</strain>
    </source>
</reference>
<accession>A0A0V1HWT2</accession>
<name>A0A0V1HWT2_9BILA</name>
<proteinExistence type="predicted"/>
<protein>
    <submittedName>
        <fullName evidence="1">Uncharacterized protein</fullName>
    </submittedName>
</protein>
<organism evidence="1 2">
    <name type="scientific">Trichinella zimbabwensis</name>
    <dbReference type="NCBI Taxonomy" id="268475"/>
    <lineage>
        <taxon>Eukaryota</taxon>
        <taxon>Metazoa</taxon>
        <taxon>Ecdysozoa</taxon>
        <taxon>Nematoda</taxon>
        <taxon>Enoplea</taxon>
        <taxon>Dorylaimia</taxon>
        <taxon>Trichinellida</taxon>
        <taxon>Trichinellidae</taxon>
        <taxon>Trichinella</taxon>
    </lineage>
</organism>
<dbReference type="EMBL" id="JYDP01000021">
    <property type="protein sequence ID" value="KRZ14849.1"/>
    <property type="molecule type" value="Genomic_DNA"/>
</dbReference>
<dbReference type="AlphaFoldDB" id="A0A0V1HWT2"/>
<dbReference type="Proteomes" id="UP000055024">
    <property type="component" value="Unassembled WGS sequence"/>
</dbReference>
<keyword evidence="2" id="KW-1185">Reference proteome</keyword>
<comment type="caution">
    <text evidence="1">The sequence shown here is derived from an EMBL/GenBank/DDBJ whole genome shotgun (WGS) entry which is preliminary data.</text>
</comment>
<evidence type="ECO:0000313" key="1">
    <source>
        <dbReference type="EMBL" id="KRZ14849.1"/>
    </source>
</evidence>
<evidence type="ECO:0000313" key="2">
    <source>
        <dbReference type="Proteomes" id="UP000055024"/>
    </source>
</evidence>
<gene>
    <name evidence="1" type="ORF">T11_7080</name>
</gene>
<sequence>MTAESWRWLLFIDEQAATVAILKSFNLSLYKQSSAVNKIHHCNEQTTMQAIEYLAGFIRN</sequence>